<keyword evidence="2" id="KW-1185">Reference proteome</keyword>
<sequence length="159" mass="17593">MTWCRYASGCARSCVVKPAVVIEAGPSRTATMSGASEGPSSKPQGFLEALRVVSCERLVSLYSPGSHSAFLPSPVDRDAIFEQPSIPLIPQRSSSREHLRNRDRKLSIILLLTYNWFMDSGNVKDILSSFEKQVQTMGMTFSCRRDVSVEYGNGWIAEV</sequence>
<reference evidence="1 2" key="1">
    <citation type="submission" date="2023-08" db="EMBL/GenBank/DDBJ databases">
        <title>A Necator americanus chromosomal reference genome.</title>
        <authorList>
            <person name="Ilik V."/>
            <person name="Petrzelkova K.J."/>
            <person name="Pardy F."/>
            <person name="Fuh T."/>
            <person name="Niatou-Singa F.S."/>
            <person name="Gouil Q."/>
            <person name="Baker L."/>
            <person name="Ritchie M.E."/>
            <person name="Jex A.R."/>
            <person name="Gazzola D."/>
            <person name="Li H."/>
            <person name="Toshio Fujiwara R."/>
            <person name="Zhan B."/>
            <person name="Aroian R.V."/>
            <person name="Pafco B."/>
            <person name="Schwarz E.M."/>
        </authorList>
    </citation>
    <scope>NUCLEOTIDE SEQUENCE [LARGE SCALE GENOMIC DNA]</scope>
    <source>
        <strain evidence="1 2">Aroian</strain>
        <tissue evidence="1">Whole animal</tissue>
    </source>
</reference>
<accession>A0ABR1C1C1</accession>
<organism evidence="1 2">
    <name type="scientific">Necator americanus</name>
    <name type="common">Human hookworm</name>
    <dbReference type="NCBI Taxonomy" id="51031"/>
    <lineage>
        <taxon>Eukaryota</taxon>
        <taxon>Metazoa</taxon>
        <taxon>Ecdysozoa</taxon>
        <taxon>Nematoda</taxon>
        <taxon>Chromadorea</taxon>
        <taxon>Rhabditida</taxon>
        <taxon>Rhabditina</taxon>
        <taxon>Rhabditomorpha</taxon>
        <taxon>Strongyloidea</taxon>
        <taxon>Ancylostomatidae</taxon>
        <taxon>Bunostominae</taxon>
        <taxon>Necator</taxon>
    </lineage>
</organism>
<dbReference type="Proteomes" id="UP001303046">
    <property type="component" value="Unassembled WGS sequence"/>
</dbReference>
<protein>
    <submittedName>
        <fullName evidence="1">Uncharacterized protein</fullName>
    </submittedName>
</protein>
<evidence type="ECO:0000313" key="2">
    <source>
        <dbReference type="Proteomes" id="UP001303046"/>
    </source>
</evidence>
<gene>
    <name evidence="1" type="primary">Necator_chrI.g4177</name>
    <name evidence="1" type="ORF">RB195_008048</name>
</gene>
<comment type="caution">
    <text evidence="1">The sequence shown here is derived from an EMBL/GenBank/DDBJ whole genome shotgun (WGS) entry which is preliminary data.</text>
</comment>
<proteinExistence type="predicted"/>
<dbReference type="EMBL" id="JAVFWL010000001">
    <property type="protein sequence ID" value="KAK6731965.1"/>
    <property type="molecule type" value="Genomic_DNA"/>
</dbReference>
<name>A0ABR1C1C1_NECAM</name>
<evidence type="ECO:0000313" key="1">
    <source>
        <dbReference type="EMBL" id="KAK6731965.1"/>
    </source>
</evidence>